<sequence length="171" mass="19650">MKGKRLCIIRPPTLRKEWNYPTRNPKLEYMQFLVDRYKDEYFYISMADLEEEVEWLDEELKGIDVKFHKGELSMPMIFALMKLSNMIICYPAFFMIAGIALRAKTFAIFGGCSSPYASIEESMGLANFSYAVPDPSCNCFLADHDCNKEIPEAVLIERFEELRARGGGDGK</sequence>
<reference evidence="2" key="1">
    <citation type="journal article" date="2014" name="Front. Microbiol.">
        <title>High frequency of phylogenetically diverse reductive dehalogenase-homologous genes in deep subseafloor sedimentary metagenomes.</title>
        <authorList>
            <person name="Kawai M."/>
            <person name="Futagami T."/>
            <person name="Toyoda A."/>
            <person name="Takaki Y."/>
            <person name="Nishi S."/>
            <person name="Hori S."/>
            <person name="Arai W."/>
            <person name="Tsubouchi T."/>
            <person name="Morono Y."/>
            <person name="Uchiyama I."/>
            <person name="Ito T."/>
            <person name="Fujiyama A."/>
            <person name="Inagaki F."/>
            <person name="Takami H."/>
        </authorList>
    </citation>
    <scope>NUCLEOTIDE SEQUENCE</scope>
    <source>
        <strain evidence="2">Expedition CK06-06</strain>
    </source>
</reference>
<keyword evidence="1" id="KW-0472">Membrane</keyword>
<gene>
    <name evidence="2" type="ORF">S01H1_54883</name>
</gene>
<protein>
    <submittedName>
        <fullName evidence="2">Uncharacterized protein</fullName>
    </submittedName>
</protein>
<feature type="transmembrane region" description="Helical" evidence="1">
    <location>
        <begin position="83"/>
        <end position="103"/>
    </location>
</feature>
<evidence type="ECO:0000256" key="1">
    <source>
        <dbReference type="SAM" id="Phobius"/>
    </source>
</evidence>
<name>X0WC56_9ZZZZ</name>
<organism evidence="2">
    <name type="scientific">marine sediment metagenome</name>
    <dbReference type="NCBI Taxonomy" id="412755"/>
    <lineage>
        <taxon>unclassified sequences</taxon>
        <taxon>metagenomes</taxon>
        <taxon>ecological metagenomes</taxon>
    </lineage>
</organism>
<dbReference type="AlphaFoldDB" id="X0WC56"/>
<proteinExistence type="predicted"/>
<keyword evidence="1" id="KW-0812">Transmembrane</keyword>
<dbReference type="EMBL" id="BARS01035638">
    <property type="protein sequence ID" value="GAG20797.1"/>
    <property type="molecule type" value="Genomic_DNA"/>
</dbReference>
<keyword evidence="1" id="KW-1133">Transmembrane helix</keyword>
<comment type="caution">
    <text evidence="2">The sequence shown here is derived from an EMBL/GenBank/DDBJ whole genome shotgun (WGS) entry which is preliminary data.</text>
</comment>
<evidence type="ECO:0000313" key="2">
    <source>
        <dbReference type="EMBL" id="GAG20797.1"/>
    </source>
</evidence>
<accession>X0WC56</accession>